<dbReference type="AlphaFoldDB" id="A0A8H7MLL9"/>
<name>A0A8H7MLL9_9PLEO</name>
<evidence type="ECO:0000256" key="1">
    <source>
        <dbReference type="SAM" id="MobiDB-lite"/>
    </source>
</evidence>
<protein>
    <submittedName>
        <fullName evidence="2">Uncharacterized protein</fullName>
    </submittedName>
</protein>
<comment type="caution">
    <text evidence="2">The sequence shown here is derived from an EMBL/GenBank/DDBJ whole genome shotgun (WGS) entry which is preliminary data.</text>
</comment>
<dbReference type="EMBL" id="RZGK01000004">
    <property type="protein sequence ID" value="KAF9699610.1"/>
    <property type="molecule type" value="Genomic_DNA"/>
</dbReference>
<reference evidence="2" key="1">
    <citation type="submission" date="2018-12" db="EMBL/GenBank/DDBJ databases">
        <authorList>
            <person name="Syme R.A."/>
            <person name="Farfan-Caceres L."/>
            <person name="Lichtenzveig J."/>
        </authorList>
    </citation>
    <scope>NUCLEOTIDE SEQUENCE</scope>
    <source>
        <strain evidence="2">Al4</strain>
    </source>
</reference>
<accession>A0A8H7MLL9</accession>
<feature type="region of interest" description="Disordered" evidence="1">
    <location>
        <begin position="100"/>
        <end position="224"/>
    </location>
</feature>
<dbReference type="InterPro" id="IPR024526">
    <property type="entry name" value="DUF3807"/>
</dbReference>
<feature type="compositionally biased region" description="Polar residues" evidence="1">
    <location>
        <begin position="124"/>
        <end position="137"/>
    </location>
</feature>
<feature type="compositionally biased region" description="Acidic residues" evidence="1">
    <location>
        <begin position="108"/>
        <end position="120"/>
    </location>
</feature>
<dbReference type="OrthoDB" id="5422320at2759"/>
<gene>
    <name evidence="2" type="ORF">EKO04_002189</name>
</gene>
<reference evidence="2" key="2">
    <citation type="submission" date="2020-09" db="EMBL/GenBank/DDBJ databases">
        <title>Reference genome assembly for Australian Ascochyta lentis isolate Al4.</title>
        <authorList>
            <person name="Lee R.C."/>
            <person name="Farfan-Caceres L.M."/>
            <person name="Debler J.W."/>
            <person name="Williams A.H."/>
            <person name="Henares B.M."/>
        </authorList>
    </citation>
    <scope>NUCLEOTIDE SEQUENCE</scope>
    <source>
        <strain evidence="2">Al4</strain>
    </source>
</reference>
<dbReference type="PANTHER" id="PTHR40642">
    <property type="entry name" value="YALI0F31295P"/>
    <property type="match status" value="1"/>
</dbReference>
<proteinExistence type="predicted"/>
<keyword evidence="3" id="KW-1185">Reference proteome</keyword>
<feature type="compositionally biased region" description="Polar residues" evidence="1">
    <location>
        <begin position="154"/>
        <end position="163"/>
    </location>
</feature>
<feature type="compositionally biased region" description="Basic and acidic residues" evidence="1">
    <location>
        <begin position="213"/>
        <end position="224"/>
    </location>
</feature>
<sequence length="224" mass="25716">MHARCRSNSQRSQWYGQNTVSQNALKPSQEDLRDFHAKHFPHAPAPQYVLHGVESDLAEGYCEEEESGLGCYGDNTPRTLTDEQIAMFRHSEIQAIIRRRRQQRENGDGSEEGEVEESAAEDLTNVNSPASRSTPTTVPEAGKVASGRVDKLKSQQWTTSSPRTKAKNKRNRDKYKAKKRDERHKREQARKKNHDEDEESDEWDPWHQAKGPDVQKDDTVDLDY</sequence>
<feature type="compositionally biased region" description="Basic residues" evidence="1">
    <location>
        <begin position="164"/>
        <end position="192"/>
    </location>
</feature>
<dbReference type="Proteomes" id="UP000651452">
    <property type="component" value="Unassembled WGS sequence"/>
</dbReference>
<evidence type="ECO:0000313" key="2">
    <source>
        <dbReference type="EMBL" id="KAF9699610.1"/>
    </source>
</evidence>
<organism evidence="2 3">
    <name type="scientific">Ascochyta lentis</name>
    <dbReference type="NCBI Taxonomy" id="205686"/>
    <lineage>
        <taxon>Eukaryota</taxon>
        <taxon>Fungi</taxon>
        <taxon>Dikarya</taxon>
        <taxon>Ascomycota</taxon>
        <taxon>Pezizomycotina</taxon>
        <taxon>Dothideomycetes</taxon>
        <taxon>Pleosporomycetidae</taxon>
        <taxon>Pleosporales</taxon>
        <taxon>Pleosporineae</taxon>
        <taxon>Didymellaceae</taxon>
        <taxon>Ascochyta</taxon>
    </lineage>
</organism>
<dbReference type="Pfam" id="PF12720">
    <property type="entry name" value="DUF3807"/>
    <property type="match status" value="1"/>
</dbReference>
<evidence type="ECO:0000313" key="3">
    <source>
        <dbReference type="Proteomes" id="UP000651452"/>
    </source>
</evidence>
<dbReference type="PANTHER" id="PTHR40642:SF1">
    <property type="entry name" value="YALI0F31295P"/>
    <property type="match status" value="1"/>
</dbReference>